<dbReference type="EMBL" id="KV417704">
    <property type="protein sequence ID" value="KZP09267.1"/>
    <property type="molecule type" value="Genomic_DNA"/>
</dbReference>
<organism evidence="1 2">
    <name type="scientific">Athelia psychrophila</name>
    <dbReference type="NCBI Taxonomy" id="1759441"/>
    <lineage>
        <taxon>Eukaryota</taxon>
        <taxon>Fungi</taxon>
        <taxon>Dikarya</taxon>
        <taxon>Basidiomycota</taxon>
        <taxon>Agaricomycotina</taxon>
        <taxon>Agaricomycetes</taxon>
        <taxon>Agaricomycetidae</taxon>
        <taxon>Atheliales</taxon>
        <taxon>Atheliaceae</taxon>
        <taxon>Athelia</taxon>
    </lineage>
</organism>
<gene>
    <name evidence="1" type="ORF">FIBSPDRAFT_900636</name>
</gene>
<dbReference type="OrthoDB" id="2686745at2759"/>
<dbReference type="AlphaFoldDB" id="A0A165Y6W9"/>
<dbReference type="Proteomes" id="UP000076532">
    <property type="component" value="Unassembled WGS sequence"/>
</dbReference>
<dbReference type="STRING" id="436010.A0A165Y6W9"/>
<evidence type="ECO:0000313" key="1">
    <source>
        <dbReference type="EMBL" id="KZP09267.1"/>
    </source>
</evidence>
<proteinExistence type="predicted"/>
<keyword evidence="2" id="KW-1185">Reference proteome</keyword>
<accession>A0A165Y6W9</accession>
<name>A0A165Y6W9_9AGAM</name>
<protein>
    <submittedName>
        <fullName evidence="1">Uncharacterized protein</fullName>
    </submittedName>
</protein>
<reference evidence="1 2" key="1">
    <citation type="journal article" date="2016" name="Mol. Biol. Evol.">
        <title>Comparative Genomics of Early-Diverging Mushroom-Forming Fungi Provides Insights into the Origins of Lignocellulose Decay Capabilities.</title>
        <authorList>
            <person name="Nagy L.G."/>
            <person name="Riley R."/>
            <person name="Tritt A."/>
            <person name="Adam C."/>
            <person name="Daum C."/>
            <person name="Floudas D."/>
            <person name="Sun H."/>
            <person name="Yadav J.S."/>
            <person name="Pangilinan J."/>
            <person name="Larsson K.H."/>
            <person name="Matsuura K."/>
            <person name="Barry K."/>
            <person name="Labutti K."/>
            <person name="Kuo R."/>
            <person name="Ohm R.A."/>
            <person name="Bhattacharya S.S."/>
            <person name="Shirouzu T."/>
            <person name="Yoshinaga Y."/>
            <person name="Martin F.M."/>
            <person name="Grigoriev I.V."/>
            <person name="Hibbett D.S."/>
        </authorList>
    </citation>
    <scope>NUCLEOTIDE SEQUENCE [LARGE SCALE GENOMIC DNA]</scope>
    <source>
        <strain evidence="1 2">CBS 109695</strain>
    </source>
</reference>
<sequence>MSNISQVNHALRMEFTPELMPRLTYETLRMVWAPETLIDTLKHANDDRPAVYPKPPGQVSELSKGGYSLRGELRWDNALYCEVHGFVLEAVKSHLNTQISYSSQSQVTINRNWPTRDMLKIILKNSSQAARRTKKRHDTRSNVIRPLIRPLPPDRVILAGAIEFQMLIVQFPPIFYIGDSLFEDRNLKTIDRICDDTMSIKY</sequence>
<evidence type="ECO:0000313" key="2">
    <source>
        <dbReference type="Proteomes" id="UP000076532"/>
    </source>
</evidence>